<comment type="caution">
    <text evidence="2">The sequence shown here is derived from an EMBL/GenBank/DDBJ whole genome shotgun (WGS) entry which is preliminary data.</text>
</comment>
<name>A0AAP0IP48_9MAGN</name>
<reference evidence="2 3" key="1">
    <citation type="submission" date="2024-01" db="EMBL/GenBank/DDBJ databases">
        <title>Genome assemblies of Stephania.</title>
        <authorList>
            <person name="Yang L."/>
        </authorList>
    </citation>
    <scope>NUCLEOTIDE SEQUENCE [LARGE SCALE GENOMIC DNA]</scope>
    <source>
        <strain evidence="2">JXDWG</strain>
        <tissue evidence="2">Leaf</tissue>
    </source>
</reference>
<protein>
    <submittedName>
        <fullName evidence="2">Uncharacterized protein</fullName>
    </submittedName>
</protein>
<dbReference type="AlphaFoldDB" id="A0AAP0IP48"/>
<proteinExistence type="predicted"/>
<dbReference type="Proteomes" id="UP001419268">
    <property type="component" value="Unassembled WGS sequence"/>
</dbReference>
<keyword evidence="1" id="KW-0812">Transmembrane</keyword>
<gene>
    <name evidence="2" type="ORF">Scep_017197</name>
</gene>
<evidence type="ECO:0000313" key="3">
    <source>
        <dbReference type="Proteomes" id="UP001419268"/>
    </source>
</evidence>
<dbReference type="EMBL" id="JBBNAG010000007">
    <property type="protein sequence ID" value="KAK9119104.1"/>
    <property type="molecule type" value="Genomic_DNA"/>
</dbReference>
<keyword evidence="1" id="KW-0472">Membrane</keyword>
<sequence length="52" mass="6376">MLLVLVWTELVWTELLLCYIKVVLFMLVDNYVLNHIFSVMYYRFMLVCSRQL</sequence>
<accession>A0AAP0IP48</accession>
<keyword evidence="1" id="KW-1133">Transmembrane helix</keyword>
<keyword evidence="3" id="KW-1185">Reference proteome</keyword>
<feature type="transmembrane region" description="Helical" evidence="1">
    <location>
        <begin position="12"/>
        <end position="33"/>
    </location>
</feature>
<organism evidence="2 3">
    <name type="scientific">Stephania cephalantha</name>
    <dbReference type="NCBI Taxonomy" id="152367"/>
    <lineage>
        <taxon>Eukaryota</taxon>
        <taxon>Viridiplantae</taxon>
        <taxon>Streptophyta</taxon>
        <taxon>Embryophyta</taxon>
        <taxon>Tracheophyta</taxon>
        <taxon>Spermatophyta</taxon>
        <taxon>Magnoliopsida</taxon>
        <taxon>Ranunculales</taxon>
        <taxon>Menispermaceae</taxon>
        <taxon>Menispermoideae</taxon>
        <taxon>Cissampelideae</taxon>
        <taxon>Stephania</taxon>
    </lineage>
</organism>
<evidence type="ECO:0000313" key="2">
    <source>
        <dbReference type="EMBL" id="KAK9119104.1"/>
    </source>
</evidence>
<evidence type="ECO:0000256" key="1">
    <source>
        <dbReference type="SAM" id="Phobius"/>
    </source>
</evidence>